<gene>
    <name evidence="1" type="ORF">GCM10010123_38520</name>
</gene>
<sequence>MTLALAAGGVAAAAPGRANPPHVALVTESITGDCDPRDTTVTTTPEGLTATFTGLDTGSSTADTESYCHLTVRVQRPPGWTFTLSGARYTGQAAVGVGQRAYLDSTYHQLLAQPSPTPRRRAVFQQNDSGAWGLWQGLPAQESSCDGDTLLGFTAAMYVDRPQQGAASKLRLDRLQLRSRDFAWRRC</sequence>
<reference evidence="1" key="1">
    <citation type="journal article" date="2014" name="Int. J. Syst. Evol. Microbiol.">
        <title>Complete genome sequence of Corynebacterium casei LMG S-19264T (=DSM 44701T), isolated from a smear-ripened cheese.</title>
        <authorList>
            <consortium name="US DOE Joint Genome Institute (JGI-PGF)"/>
            <person name="Walter F."/>
            <person name="Albersmeier A."/>
            <person name="Kalinowski J."/>
            <person name="Ruckert C."/>
        </authorList>
    </citation>
    <scope>NUCLEOTIDE SEQUENCE</scope>
    <source>
        <strain evidence="1">JCM 3090</strain>
    </source>
</reference>
<dbReference type="AlphaFoldDB" id="A0A8J3B991"/>
<evidence type="ECO:0008006" key="3">
    <source>
        <dbReference type="Google" id="ProtNLM"/>
    </source>
</evidence>
<dbReference type="InterPro" id="IPR025649">
    <property type="entry name" value="DUF4360"/>
</dbReference>
<comment type="caution">
    <text evidence="1">The sequence shown here is derived from an EMBL/GenBank/DDBJ whole genome shotgun (WGS) entry which is preliminary data.</text>
</comment>
<name>A0A8J3B991_9ACTN</name>
<proteinExistence type="predicted"/>
<organism evidence="1 2">
    <name type="scientific">Pilimelia anulata</name>
    <dbReference type="NCBI Taxonomy" id="53371"/>
    <lineage>
        <taxon>Bacteria</taxon>
        <taxon>Bacillati</taxon>
        <taxon>Actinomycetota</taxon>
        <taxon>Actinomycetes</taxon>
        <taxon>Micromonosporales</taxon>
        <taxon>Micromonosporaceae</taxon>
        <taxon>Pilimelia</taxon>
    </lineage>
</organism>
<keyword evidence="2" id="KW-1185">Reference proteome</keyword>
<dbReference type="EMBL" id="BMQB01000009">
    <property type="protein sequence ID" value="GGK04826.1"/>
    <property type="molecule type" value="Genomic_DNA"/>
</dbReference>
<protein>
    <recommendedName>
        <fullName evidence="3">DUF4360 domain-containing protein</fullName>
    </recommendedName>
</protein>
<reference evidence="1" key="2">
    <citation type="submission" date="2020-09" db="EMBL/GenBank/DDBJ databases">
        <authorList>
            <person name="Sun Q."/>
            <person name="Ohkuma M."/>
        </authorList>
    </citation>
    <scope>NUCLEOTIDE SEQUENCE</scope>
    <source>
        <strain evidence="1">JCM 3090</strain>
    </source>
</reference>
<evidence type="ECO:0000313" key="2">
    <source>
        <dbReference type="Proteomes" id="UP000649739"/>
    </source>
</evidence>
<evidence type="ECO:0000313" key="1">
    <source>
        <dbReference type="EMBL" id="GGK04826.1"/>
    </source>
</evidence>
<accession>A0A8J3B991</accession>
<dbReference type="Proteomes" id="UP000649739">
    <property type="component" value="Unassembled WGS sequence"/>
</dbReference>
<dbReference type="Pfam" id="PF14273">
    <property type="entry name" value="DUF4360"/>
    <property type="match status" value="1"/>
</dbReference>